<accession>A0A0F9J2E1</accession>
<dbReference type="AlphaFoldDB" id="A0A0F9J2E1"/>
<reference evidence="1" key="1">
    <citation type="journal article" date="2015" name="Nature">
        <title>Complex archaea that bridge the gap between prokaryotes and eukaryotes.</title>
        <authorList>
            <person name="Spang A."/>
            <person name="Saw J.H."/>
            <person name="Jorgensen S.L."/>
            <person name="Zaremba-Niedzwiedzka K."/>
            <person name="Martijn J."/>
            <person name="Lind A.E."/>
            <person name="van Eijk R."/>
            <person name="Schleper C."/>
            <person name="Guy L."/>
            <person name="Ettema T.J."/>
        </authorList>
    </citation>
    <scope>NUCLEOTIDE SEQUENCE</scope>
</reference>
<comment type="caution">
    <text evidence="1">The sequence shown here is derived from an EMBL/GenBank/DDBJ whole genome shotgun (WGS) entry which is preliminary data.</text>
</comment>
<feature type="non-terminal residue" evidence="1">
    <location>
        <position position="1"/>
    </location>
</feature>
<gene>
    <name evidence="1" type="ORF">LCGC14_1507660</name>
</gene>
<protein>
    <submittedName>
        <fullName evidence="1">Uncharacterized protein</fullName>
    </submittedName>
</protein>
<proteinExistence type="predicted"/>
<dbReference type="EMBL" id="LAZR01011026">
    <property type="protein sequence ID" value="KKM63819.1"/>
    <property type="molecule type" value="Genomic_DNA"/>
</dbReference>
<evidence type="ECO:0000313" key="1">
    <source>
        <dbReference type="EMBL" id="KKM63819.1"/>
    </source>
</evidence>
<organism evidence="1">
    <name type="scientific">marine sediment metagenome</name>
    <dbReference type="NCBI Taxonomy" id="412755"/>
    <lineage>
        <taxon>unclassified sequences</taxon>
        <taxon>metagenomes</taxon>
        <taxon>ecological metagenomes</taxon>
    </lineage>
</organism>
<name>A0A0F9J2E1_9ZZZZ</name>
<sequence>DTGRTVEEEFFDYEGPVSYCRADDDEIVPEVDTPTESSDERFPSGWDVDIPSYLVDFWEDFINNWFGESGTQFKDMVIADVQEQAAVSEIYLDETGETTEEYQAKLDDLENTYTNEPYTFDFKILGQTVNNIPKRSLEVISTLSDLYTKSYDSGISQSERTMEENKEFTENRGELNYMETLMSFLQGTPYNQQAEDDDDDASVPDWINAIAGIGSLFF</sequence>